<keyword evidence="3" id="KW-1185">Reference proteome</keyword>
<feature type="compositionally biased region" description="Low complexity" evidence="1">
    <location>
        <begin position="1"/>
        <end position="24"/>
    </location>
</feature>
<gene>
    <name evidence="2" type="ORF">CCAM_LOCUS40268</name>
</gene>
<dbReference type="AlphaFoldDB" id="A0A484NBB2"/>
<accession>A0A484NBB2</accession>
<proteinExistence type="predicted"/>
<dbReference type="Proteomes" id="UP000595140">
    <property type="component" value="Unassembled WGS sequence"/>
</dbReference>
<protein>
    <submittedName>
        <fullName evidence="2">Uncharacterized protein</fullName>
    </submittedName>
</protein>
<evidence type="ECO:0000313" key="3">
    <source>
        <dbReference type="Proteomes" id="UP000595140"/>
    </source>
</evidence>
<evidence type="ECO:0000256" key="1">
    <source>
        <dbReference type="SAM" id="MobiDB-lite"/>
    </source>
</evidence>
<name>A0A484NBB2_9ASTE</name>
<feature type="region of interest" description="Disordered" evidence="1">
    <location>
        <begin position="1"/>
        <end position="77"/>
    </location>
</feature>
<sequence>MSIGPFPISIRSSIQSSSAATPDSSEADATRTTIAAPPQLRGRSVADQQLRLQHRDSHQQQAHLRNEISRISEENQI</sequence>
<feature type="compositionally biased region" description="Basic and acidic residues" evidence="1">
    <location>
        <begin position="53"/>
        <end position="77"/>
    </location>
</feature>
<organism evidence="2 3">
    <name type="scientific">Cuscuta campestris</name>
    <dbReference type="NCBI Taxonomy" id="132261"/>
    <lineage>
        <taxon>Eukaryota</taxon>
        <taxon>Viridiplantae</taxon>
        <taxon>Streptophyta</taxon>
        <taxon>Embryophyta</taxon>
        <taxon>Tracheophyta</taxon>
        <taxon>Spermatophyta</taxon>
        <taxon>Magnoliopsida</taxon>
        <taxon>eudicotyledons</taxon>
        <taxon>Gunneridae</taxon>
        <taxon>Pentapetalae</taxon>
        <taxon>asterids</taxon>
        <taxon>lamiids</taxon>
        <taxon>Solanales</taxon>
        <taxon>Convolvulaceae</taxon>
        <taxon>Cuscuteae</taxon>
        <taxon>Cuscuta</taxon>
        <taxon>Cuscuta subgen. Grammica</taxon>
        <taxon>Cuscuta sect. Cleistogrammica</taxon>
    </lineage>
</organism>
<dbReference type="EMBL" id="OOIL02006592">
    <property type="protein sequence ID" value="VFQ98492.1"/>
    <property type="molecule type" value="Genomic_DNA"/>
</dbReference>
<evidence type="ECO:0000313" key="2">
    <source>
        <dbReference type="EMBL" id="VFQ98492.1"/>
    </source>
</evidence>
<reference evidence="2 3" key="1">
    <citation type="submission" date="2018-04" db="EMBL/GenBank/DDBJ databases">
        <authorList>
            <person name="Vogel A."/>
        </authorList>
    </citation>
    <scope>NUCLEOTIDE SEQUENCE [LARGE SCALE GENOMIC DNA]</scope>
</reference>